<dbReference type="SUPFAM" id="SSF54285">
    <property type="entry name" value="MoaD/ThiS"/>
    <property type="match status" value="1"/>
</dbReference>
<sequence>MQNYLTIFINGDPFNCEPTMSLFDILIYLGVDINQVIVEYNNNIIDKIEFNILYFNQHDSIEIISIVGGG</sequence>
<keyword evidence="1" id="KW-0934">Plastid</keyword>
<dbReference type="EMBL" id="MF101428">
    <property type="protein sequence ID" value="ARW63611.1"/>
    <property type="molecule type" value="Genomic_DNA"/>
</dbReference>
<evidence type="ECO:0000313" key="1">
    <source>
        <dbReference type="EMBL" id="ARW63611.1"/>
    </source>
</evidence>
<keyword evidence="1" id="KW-0150">Chloroplast</keyword>
<accession>A0A1Z1MCV9</accession>
<proteinExistence type="predicted"/>
<dbReference type="Pfam" id="PF02597">
    <property type="entry name" value="ThiS"/>
    <property type="match status" value="1"/>
</dbReference>
<dbReference type="GeneID" id="33357009"/>
<dbReference type="InterPro" id="IPR012675">
    <property type="entry name" value="Beta-grasp_dom_sf"/>
</dbReference>
<name>A0A1Z1MCV9_POLUR</name>
<dbReference type="AlphaFoldDB" id="A0A1Z1MCV9"/>
<dbReference type="NCBIfam" id="TIGR01683">
    <property type="entry name" value="thiS"/>
    <property type="match status" value="1"/>
</dbReference>
<organism evidence="1">
    <name type="scientific">Polysiphonia urceolata</name>
    <name type="common">Red alga</name>
    <name type="synonym">Conferva urceolata</name>
    <dbReference type="NCBI Taxonomy" id="173545"/>
    <lineage>
        <taxon>Eukaryota</taxon>
        <taxon>Rhodophyta</taxon>
        <taxon>Florideophyceae</taxon>
        <taxon>Rhodymeniophycidae</taxon>
        <taxon>Ceramiales</taxon>
        <taxon>Rhodomelaceae</taxon>
        <taxon>Polysiphonioideae</taxon>
        <taxon>Polysiphonia</taxon>
    </lineage>
</organism>
<dbReference type="InterPro" id="IPR003749">
    <property type="entry name" value="ThiS/MoaD-like"/>
</dbReference>
<dbReference type="RefSeq" id="YP_009395049.1">
    <property type="nucleotide sequence ID" value="NC_035275.1"/>
</dbReference>
<dbReference type="Gene3D" id="3.10.20.30">
    <property type="match status" value="1"/>
</dbReference>
<gene>
    <name evidence="1" type="primary">thiS</name>
</gene>
<dbReference type="CDD" id="cd00565">
    <property type="entry name" value="Ubl_ThiS"/>
    <property type="match status" value="1"/>
</dbReference>
<dbReference type="PANTHER" id="PTHR34472">
    <property type="entry name" value="SULFUR CARRIER PROTEIN THIS"/>
    <property type="match status" value="1"/>
</dbReference>
<dbReference type="PANTHER" id="PTHR34472:SF1">
    <property type="entry name" value="SULFUR CARRIER PROTEIN THIS"/>
    <property type="match status" value="1"/>
</dbReference>
<geneLocation type="chloroplast" evidence="1"/>
<reference evidence="1" key="1">
    <citation type="journal article" date="2017" name="J. Phycol.">
        <title>Analysis of chloroplast genomes and a supermatrix inform reclassification of the Rhodomelaceae (Rhodophyta).</title>
        <authorList>
            <person name="Diaz-Tapia P."/>
            <person name="Maggs C.A."/>
            <person name="West J.A."/>
            <person name="Verbruggen H."/>
        </authorList>
    </citation>
    <scope>NUCLEOTIDE SEQUENCE</scope>
    <source>
        <strain evidence="1">PD550</strain>
    </source>
</reference>
<dbReference type="InterPro" id="IPR010035">
    <property type="entry name" value="Thi_S"/>
</dbReference>
<dbReference type="InterPro" id="IPR016155">
    <property type="entry name" value="Mopterin_synth/thiamin_S_b"/>
</dbReference>
<protein>
    <submittedName>
        <fullName evidence="1">Thiamin biosynthesis protein S</fullName>
    </submittedName>
</protein>